<evidence type="ECO:0000256" key="7">
    <source>
        <dbReference type="ARBA" id="ARBA00022660"/>
    </source>
</evidence>
<dbReference type="InterPro" id="IPR050175">
    <property type="entry name" value="Complex_I_Subunit_2"/>
</dbReference>
<dbReference type="EC" id="7.1.1.2" evidence="4 18"/>
<dbReference type="Pfam" id="PF00361">
    <property type="entry name" value="Proton_antipo_M"/>
    <property type="match status" value="2"/>
</dbReference>
<keyword evidence="10 18" id="KW-1278">Translocase</keyword>
<evidence type="ECO:0000259" key="19">
    <source>
        <dbReference type="Pfam" id="PF00361"/>
    </source>
</evidence>
<keyword evidence="6" id="KW-0813">Transport</keyword>
<keyword evidence="14 18" id="KW-0830">Ubiquinone</keyword>
<feature type="transmembrane region" description="Helical" evidence="18">
    <location>
        <begin position="138"/>
        <end position="157"/>
    </location>
</feature>
<dbReference type="InterPro" id="IPR003917">
    <property type="entry name" value="NADH_UbQ_OxRdtase_chain2"/>
</dbReference>
<feature type="transmembrane region" description="Helical" evidence="18">
    <location>
        <begin position="260"/>
        <end position="282"/>
    </location>
</feature>
<keyword evidence="9 18" id="KW-0999">Mitochondrion inner membrane</keyword>
<feature type="transmembrane region" description="Helical" evidence="18">
    <location>
        <begin position="113"/>
        <end position="132"/>
    </location>
</feature>
<comment type="similarity">
    <text evidence="3 18">Belongs to the complex I subunit 2 family.</text>
</comment>
<evidence type="ECO:0000256" key="9">
    <source>
        <dbReference type="ARBA" id="ARBA00022792"/>
    </source>
</evidence>
<keyword evidence="8 18" id="KW-0812">Transmembrane</keyword>
<accession>A0A890CB56</accession>
<evidence type="ECO:0000256" key="10">
    <source>
        <dbReference type="ARBA" id="ARBA00022967"/>
    </source>
</evidence>
<evidence type="ECO:0000256" key="3">
    <source>
        <dbReference type="ARBA" id="ARBA00007012"/>
    </source>
</evidence>
<evidence type="ECO:0000313" key="20">
    <source>
        <dbReference type="EMBL" id="QRG29276.1"/>
    </source>
</evidence>
<dbReference type="GO" id="GO:0005743">
    <property type="term" value="C:mitochondrial inner membrane"/>
    <property type="evidence" value="ECO:0007669"/>
    <property type="project" value="UniProtKB-SubCell"/>
</dbReference>
<evidence type="ECO:0000256" key="6">
    <source>
        <dbReference type="ARBA" id="ARBA00022448"/>
    </source>
</evidence>
<feature type="transmembrane region" description="Helical" evidence="18">
    <location>
        <begin position="303"/>
        <end position="323"/>
    </location>
</feature>
<evidence type="ECO:0000256" key="4">
    <source>
        <dbReference type="ARBA" id="ARBA00012944"/>
    </source>
</evidence>
<keyword evidence="13 18" id="KW-0520">NAD</keyword>
<geneLocation type="mitochondrion" evidence="20"/>
<comment type="subcellular location">
    <subcellularLocation>
        <location evidence="2 18">Mitochondrion inner membrane</location>
        <topology evidence="2 18">Multi-pass membrane protein</topology>
    </subcellularLocation>
</comment>
<organism evidence="20">
    <name type="scientific">Fieberiella septentrionalis</name>
    <dbReference type="NCBI Taxonomy" id="1978376"/>
    <lineage>
        <taxon>Eukaryota</taxon>
        <taxon>Metazoa</taxon>
        <taxon>Ecdysozoa</taxon>
        <taxon>Arthropoda</taxon>
        <taxon>Hexapoda</taxon>
        <taxon>Insecta</taxon>
        <taxon>Pterygota</taxon>
        <taxon>Neoptera</taxon>
        <taxon>Paraneoptera</taxon>
        <taxon>Hemiptera</taxon>
        <taxon>Auchenorrhyncha</taxon>
        <taxon>Membracoidea</taxon>
        <taxon>Cicadellidae</taxon>
        <taxon>Deltocephalinae</taxon>
        <taxon>Fieberiellini</taxon>
        <taxon>Fieberiella</taxon>
    </lineage>
</organism>
<feature type="transmembrane region" description="Helical" evidence="18">
    <location>
        <begin position="164"/>
        <end position="180"/>
    </location>
</feature>
<keyword evidence="15 18" id="KW-0496">Mitochondrion</keyword>
<evidence type="ECO:0000256" key="1">
    <source>
        <dbReference type="ARBA" id="ARBA00003257"/>
    </source>
</evidence>
<comment type="catalytic activity">
    <reaction evidence="17 18">
        <text>a ubiquinone + NADH + 5 H(+)(in) = a ubiquinol + NAD(+) + 4 H(+)(out)</text>
        <dbReference type="Rhea" id="RHEA:29091"/>
        <dbReference type="Rhea" id="RHEA-COMP:9565"/>
        <dbReference type="Rhea" id="RHEA-COMP:9566"/>
        <dbReference type="ChEBI" id="CHEBI:15378"/>
        <dbReference type="ChEBI" id="CHEBI:16389"/>
        <dbReference type="ChEBI" id="CHEBI:17976"/>
        <dbReference type="ChEBI" id="CHEBI:57540"/>
        <dbReference type="ChEBI" id="CHEBI:57945"/>
        <dbReference type="EC" id="7.1.1.2"/>
    </reaction>
</comment>
<feature type="domain" description="NADH:quinone oxidoreductase/Mrp antiporter transmembrane" evidence="19">
    <location>
        <begin position="82"/>
        <end position="272"/>
    </location>
</feature>
<keyword evidence="11 18" id="KW-0249">Electron transport</keyword>
<reference evidence="20" key="1">
    <citation type="submission" date="2020-10" db="EMBL/GenBank/DDBJ databases">
        <authorList>
            <person name="Huan L."/>
        </authorList>
    </citation>
    <scope>NUCLEOTIDE SEQUENCE</scope>
</reference>
<evidence type="ECO:0000256" key="14">
    <source>
        <dbReference type="ARBA" id="ARBA00023075"/>
    </source>
</evidence>
<feature type="domain" description="NADH:quinone oxidoreductase/Mrp antiporter transmembrane" evidence="19">
    <location>
        <begin position="24"/>
        <end position="78"/>
    </location>
</feature>
<keyword evidence="7 18" id="KW-0679">Respiratory chain</keyword>
<evidence type="ECO:0000256" key="15">
    <source>
        <dbReference type="ARBA" id="ARBA00023128"/>
    </source>
</evidence>
<evidence type="ECO:0000256" key="13">
    <source>
        <dbReference type="ARBA" id="ARBA00023027"/>
    </source>
</evidence>
<evidence type="ECO:0000256" key="17">
    <source>
        <dbReference type="ARBA" id="ARBA00049551"/>
    </source>
</evidence>
<evidence type="ECO:0000256" key="11">
    <source>
        <dbReference type="ARBA" id="ARBA00022982"/>
    </source>
</evidence>
<proteinExistence type="inferred from homology"/>
<protein>
    <recommendedName>
        <fullName evidence="5 18">NADH-ubiquinone oxidoreductase chain 2</fullName>
        <ecNumber evidence="4 18">7.1.1.2</ecNumber>
    </recommendedName>
</protein>
<comment type="function">
    <text evidence="1">Core subunit of the mitochondrial membrane respiratory chain NADH dehydrogenase (Complex I) that is believed to belong to the minimal assembly required for catalysis. Complex I functions in the transfer of electrons from NADH to the respiratory chain. The immediate electron acceptor for the enzyme is believed to be ubiquinone.</text>
</comment>
<dbReference type="PRINTS" id="PR01436">
    <property type="entry name" value="NADHDHGNASE2"/>
</dbReference>
<dbReference type="EMBL" id="MW078430">
    <property type="protein sequence ID" value="QRG29276.1"/>
    <property type="molecule type" value="Genomic_DNA"/>
</dbReference>
<dbReference type="AlphaFoldDB" id="A0A890CB56"/>
<feature type="transmembrane region" description="Helical" evidence="18">
    <location>
        <begin position="186"/>
        <end position="205"/>
    </location>
</feature>
<evidence type="ECO:0000256" key="12">
    <source>
        <dbReference type="ARBA" id="ARBA00022989"/>
    </source>
</evidence>
<dbReference type="GeneID" id="67162251"/>
<dbReference type="RefSeq" id="YP_010157577.1">
    <property type="nucleotide sequence ID" value="NC_057252.1"/>
</dbReference>
<dbReference type="PANTHER" id="PTHR46552:SF1">
    <property type="entry name" value="NADH-UBIQUINONE OXIDOREDUCTASE CHAIN 2"/>
    <property type="match status" value="1"/>
</dbReference>
<feature type="transmembrane region" description="Helical" evidence="18">
    <location>
        <begin position="5"/>
        <end position="22"/>
    </location>
</feature>
<evidence type="ECO:0000256" key="18">
    <source>
        <dbReference type="RuleBase" id="RU003403"/>
    </source>
</evidence>
<evidence type="ECO:0000256" key="16">
    <source>
        <dbReference type="ARBA" id="ARBA00023136"/>
    </source>
</evidence>
<dbReference type="GO" id="GO:0006120">
    <property type="term" value="P:mitochondrial electron transport, NADH to ubiquinone"/>
    <property type="evidence" value="ECO:0007669"/>
    <property type="project" value="InterPro"/>
</dbReference>
<evidence type="ECO:0000256" key="5">
    <source>
        <dbReference type="ARBA" id="ARBA00021008"/>
    </source>
</evidence>
<dbReference type="GO" id="GO:0008137">
    <property type="term" value="F:NADH dehydrogenase (ubiquinone) activity"/>
    <property type="evidence" value="ECO:0007669"/>
    <property type="project" value="UniProtKB-EC"/>
</dbReference>
<dbReference type="PANTHER" id="PTHR46552">
    <property type="entry name" value="NADH-UBIQUINONE OXIDOREDUCTASE CHAIN 2"/>
    <property type="match status" value="1"/>
</dbReference>
<dbReference type="InterPro" id="IPR001750">
    <property type="entry name" value="ND/Mrp_TM"/>
</dbReference>
<feature type="transmembrane region" description="Helical" evidence="18">
    <location>
        <begin position="226"/>
        <end position="245"/>
    </location>
</feature>
<feature type="transmembrane region" description="Helical" evidence="18">
    <location>
        <begin position="59"/>
        <end position="81"/>
    </location>
</feature>
<comment type="function">
    <text evidence="18">Core subunit of the mitochondrial membrane respiratory chain NADH dehydrogenase (Complex I) which catalyzes electron transfer from NADH through the respiratory chain, using ubiquinone as an electron acceptor. Essential for the catalytic activity and assembly of complex I.</text>
</comment>
<evidence type="ECO:0000256" key="2">
    <source>
        <dbReference type="ARBA" id="ARBA00004448"/>
    </source>
</evidence>
<dbReference type="CTD" id="4536"/>
<gene>
    <name evidence="20" type="primary">ND2</name>
</gene>
<evidence type="ECO:0000256" key="8">
    <source>
        <dbReference type="ARBA" id="ARBA00022692"/>
    </source>
</evidence>
<keyword evidence="12 18" id="KW-1133">Transmembrane helix</keyword>
<keyword evidence="16 18" id="KW-0472">Membrane</keyword>
<name>A0A890CB56_9HEMI</name>
<sequence length="324" mass="37533">MFLNLTNLLFTNVTMIGVMVTICSNNWISMWMGMEMSLLAIIPLMLTKKKTSSESSMKYFITQSVASTILLLSIMIMLIGVNMNCEIYMAISMAIKIGVAPFHNWMMIMIEGLEYELIILILTLMKIPPLNILSYLNINLNSIIILSMIVGAIMSLNQSSVRKIMGYSSIFNMGMMLSMINNKTMMSLFMMIYMMLTLMFIKPINELKINFINQFNLNEKNSNMKLNLWILILSMGGFPPLMGFFNKYMVIQNLIFNKQLLLTVIMIMMSLIVMFFYMRMTFNLITINSIQKKWKLNLTMKSYYSIIAMNFFMSPILMTLKTFM</sequence>